<evidence type="ECO:0000256" key="3">
    <source>
        <dbReference type="ARBA" id="ARBA00022723"/>
    </source>
</evidence>
<evidence type="ECO:0000256" key="4">
    <source>
        <dbReference type="ARBA" id="ARBA00022833"/>
    </source>
</evidence>
<protein>
    <recommendedName>
        <fullName evidence="7">Deacetylase sirtuin-type domain-containing protein</fullName>
    </recommendedName>
</protein>
<organism evidence="8 9">
    <name type="scientific">Durusdinium trenchii</name>
    <dbReference type="NCBI Taxonomy" id="1381693"/>
    <lineage>
        <taxon>Eukaryota</taxon>
        <taxon>Sar</taxon>
        <taxon>Alveolata</taxon>
        <taxon>Dinophyceae</taxon>
        <taxon>Suessiales</taxon>
        <taxon>Symbiodiniaceae</taxon>
        <taxon>Durusdinium</taxon>
    </lineage>
</organism>
<gene>
    <name evidence="8" type="ORF">SCF082_LOCUS39943</name>
</gene>
<dbReference type="InterPro" id="IPR026591">
    <property type="entry name" value="Sirtuin_cat_small_dom_sf"/>
</dbReference>
<dbReference type="InterPro" id="IPR026590">
    <property type="entry name" value="Ssirtuin_cat_dom"/>
</dbReference>
<dbReference type="InterPro" id="IPR029035">
    <property type="entry name" value="DHS-like_NAD/FAD-binding_dom"/>
</dbReference>
<comment type="caution">
    <text evidence="8">The sequence shown here is derived from an EMBL/GenBank/DDBJ whole genome shotgun (WGS) entry which is preliminary data.</text>
</comment>
<keyword evidence="5" id="KW-0520">NAD</keyword>
<dbReference type="Gene3D" id="3.30.1600.10">
    <property type="entry name" value="SIR2/SIRT2 'Small Domain"/>
    <property type="match status" value="1"/>
</dbReference>
<evidence type="ECO:0000256" key="1">
    <source>
        <dbReference type="ARBA" id="ARBA00001947"/>
    </source>
</evidence>
<evidence type="ECO:0000256" key="5">
    <source>
        <dbReference type="ARBA" id="ARBA00023027"/>
    </source>
</evidence>
<keyword evidence="9" id="KW-1185">Reference proteome</keyword>
<dbReference type="Gene3D" id="3.40.50.1220">
    <property type="entry name" value="TPP-binding domain"/>
    <property type="match status" value="1"/>
</dbReference>
<reference evidence="8 9" key="1">
    <citation type="submission" date="2024-02" db="EMBL/GenBank/DDBJ databases">
        <authorList>
            <person name="Chen Y."/>
            <person name="Shah S."/>
            <person name="Dougan E. K."/>
            <person name="Thang M."/>
            <person name="Chan C."/>
        </authorList>
    </citation>
    <scope>NUCLEOTIDE SEQUENCE [LARGE SCALE GENOMIC DNA]</scope>
</reference>
<proteinExistence type="predicted"/>
<evidence type="ECO:0000259" key="7">
    <source>
        <dbReference type="PROSITE" id="PS50305"/>
    </source>
</evidence>
<comment type="cofactor">
    <cofactor evidence="1">
        <name>Zn(2+)</name>
        <dbReference type="ChEBI" id="CHEBI:29105"/>
    </cofactor>
</comment>
<dbReference type="PANTHER" id="PTHR11085:SF6">
    <property type="entry name" value="NAD-DEPENDENT PROTEIN DEACETYLASE SIRTUIN-2"/>
    <property type="match status" value="1"/>
</dbReference>
<evidence type="ECO:0000313" key="8">
    <source>
        <dbReference type="EMBL" id="CAK9084187.1"/>
    </source>
</evidence>
<evidence type="ECO:0000313" key="9">
    <source>
        <dbReference type="Proteomes" id="UP001642464"/>
    </source>
</evidence>
<sequence length="161" mass="18026">MQILWSDCQFQCVSSLKMLSQGWQKLKEEKGGLVKPKIVFFGEELPERFARLHRTDLANCDLLIVMGTSLVVHPFAGLVSYAARTAPRLLVNRDQAGTCESLKFGFRFHLEKGKNWRDVFHEGDCDGGCTALADLLGWKADLEALIESKGQASVQKAPWVE</sequence>
<dbReference type="InterPro" id="IPR050134">
    <property type="entry name" value="NAD-dep_sirtuin_deacylases"/>
</dbReference>
<name>A0ABP0QB01_9DINO</name>
<dbReference type="Pfam" id="PF02146">
    <property type="entry name" value="SIR2"/>
    <property type="match status" value="1"/>
</dbReference>
<dbReference type="EMBL" id="CAXAMM010039135">
    <property type="protein sequence ID" value="CAK9084187.1"/>
    <property type="molecule type" value="Genomic_DNA"/>
</dbReference>
<feature type="domain" description="Deacetylase sirtuin-type" evidence="7">
    <location>
        <begin position="1"/>
        <end position="139"/>
    </location>
</feature>
<comment type="caution">
    <text evidence="6">Lacks conserved residue(s) required for the propagation of feature annotation.</text>
</comment>
<dbReference type="PANTHER" id="PTHR11085">
    <property type="entry name" value="NAD-DEPENDENT PROTEIN DEACYLASE SIRTUIN-5, MITOCHONDRIAL-RELATED"/>
    <property type="match status" value="1"/>
</dbReference>
<accession>A0ABP0QB01</accession>
<dbReference type="Proteomes" id="UP001642464">
    <property type="component" value="Unassembled WGS sequence"/>
</dbReference>
<keyword evidence="4" id="KW-0862">Zinc</keyword>
<evidence type="ECO:0000256" key="2">
    <source>
        <dbReference type="ARBA" id="ARBA00022679"/>
    </source>
</evidence>
<keyword evidence="2" id="KW-0808">Transferase</keyword>
<dbReference type="SUPFAM" id="SSF52467">
    <property type="entry name" value="DHS-like NAD/FAD-binding domain"/>
    <property type="match status" value="1"/>
</dbReference>
<evidence type="ECO:0000256" key="6">
    <source>
        <dbReference type="PROSITE-ProRule" id="PRU00236"/>
    </source>
</evidence>
<keyword evidence="3" id="KW-0479">Metal-binding</keyword>
<dbReference type="PROSITE" id="PS50305">
    <property type="entry name" value="SIRTUIN"/>
    <property type="match status" value="1"/>
</dbReference>
<dbReference type="InterPro" id="IPR003000">
    <property type="entry name" value="Sirtuin"/>
</dbReference>